<protein>
    <recommendedName>
        <fullName evidence="6">Reverse transcriptase</fullName>
    </recommendedName>
</protein>
<feature type="region of interest" description="Disordered" evidence="1">
    <location>
        <begin position="106"/>
        <end position="128"/>
    </location>
</feature>
<feature type="region of interest" description="Disordered" evidence="1">
    <location>
        <begin position="1"/>
        <end position="37"/>
    </location>
</feature>
<proteinExistence type="predicted"/>
<evidence type="ECO:0008006" key="6">
    <source>
        <dbReference type="Google" id="ProtNLM"/>
    </source>
</evidence>
<dbReference type="Gene3D" id="3.30.420.10">
    <property type="entry name" value="Ribonuclease H-like superfamily/Ribonuclease H"/>
    <property type="match status" value="1"/>
</dbReference>
<dbReference type="PROSITE" id="PS50878">
    <property type="entry name" value="RT_POL"/>
    <property type="match status" value="1"/>
</dbReference>
<evidence type="ECO:0000259" key="3">
    <source>
        <dbReference type="PROSITE" id="PS50879"/>
    </source>
</evidence>
<accession>A0A1E3B1Z7</accession>
<feature type="region of interest" description="Disordered" evidence="1">
    <location>
        <begin position="699"/>
        <end position="726"/>
    </location>
</feature>
<feature type="domain" description="Reverse transcriptase" evidence="2">
    <location>
        <begin position="849"/>
        <end position="1129"/>
    </location>
</feature>
<dbReference type="SUPFAM" id="SSF56672">
    <property type="entry name" value="DNA/RNA polymerases"/>
    <property type="match status" value="1"/>
</dbReference>
<dbReference type="PANTHER" id="PTHR33481:SF1">
    <property type="entry name" value="ENDONUCLEASE_EXONUCLEASE_PHOSPHATASE DOMAIN-CONTAINING PROTEIN-RELATED"/>
    <property type="match status" value="1"/>
</dbReference>
<dbReference type="CDD" id="cd01650">
    <property type="entry name" value="RT_nLTR_like"/>
    <property type="match status" value="1"/>
</dbReference>
<dbReference type="InterPro" id="IPR002156">
    <property type="entry name" value="RNaseH_domain"/>
</dbReference>
<dbReference type="STRING" id="573508.A0A1E3B1Z7"/>
<dbReference type="SUPFAM" id="SSF56219">
    <property type="entry name" value="DNase I-like"/>
    <property type="match status" value="1"/>
</dbReference>
<dbReference type="SUPFAM" id="SSF53098">
    <property type="entry name" value="Ribonuclease H-like"/>
    <property type="match status" value="1"/>
</dbReference>
<feature type="domain" description="RNase H type-1" evidence="3">
    <location>
        <begin position="1341"/>
        <end position="1489"/>
    </location>
</feature>
<dbReference type="InterPro" id="IPR012337">
    <property type="entry name" value="RNaseH-like_sf"/>
</dbReference>
<dbReference type="InterPro" id="IPR043502">
    <property type="entry name" value="DNA/RNA_pol_sf"/>
</dbReference>
<sequence length="1638" mass="182137">MEGGTGEPNASPPPPTPLFMDYEMATQSPPATLEPQCPNKQLDFELQKNASIALQARAKKEKEEDKEILEFLNLLDKKLSSMKQKSLPRASSFGKALQTFVHNYFTQPSGKANDQGHTANPGPASPPKTYANAISPPHAALQKLRSSLDPAVTDAIKEIQHVPTGLAIGPKDVQSAEILLDNKDNIQQVIQGSNAELEQRWAIFVIPGATKQYIGYDTSIVTVTEQAAKEEFKLQTGTMPLKLHWSRKSQEHSHNTDNTATMVLAVPETSASRIPPWIHFFGKNLRIRRKVITPKVQQCSCCWDYHNPRSCTRRPKCRLCGAKDHTEEDHKESTQQCANCLRPAPADHAHCPVQPSIKQGILVRVPKTQVAAIRRIESSRQRTPPSKNMEDSHQDKQTDNDVSSKNTAVEAVNVAWSPSPHEAALQLAFEQDYHVVLIQEPWISKFREQRLSKHHPAFQLFTPIEDWSNRPRTLTYIHKHPQLKAELVPHGCQPSRDLTAVQVGSGDQHVTLINLYNAPPGAVDAGEGLKRLLSQSLPTRPCLVAGDFNLHHSFWQINANNTAGAEPFLQWADHQGLALLLEPNTPTHGSNTIDLTWANRSLVYLGTHTEPAPGIPVLADHIALSTTVHWHPANNTKPVPPLRMATMQEDVFHSVIHKEAASLGEPPTQLDLTSEALDQYTSAIIQAITNALEASTKRAHTHQAIDGGTRTARRQSWHSEESHETQIAPQLNFTDSQDVFRAIKWNRTVGSFPIPPLKNGETVHTTSNAKAELLVKTLLQKAACMDDIPIELSDSSEAPLPFPTITTGETYQAIFRAKSSTPGQDEISNAVLKKAWPALGPHISALYKHCAATGWHPTPFQQALLVALPKPGKKDYSSPRSYRLIALLSTLGKGLERLMARRLAWIAIRHKILHPQQFRALPCRSATDLAAALVHDIEESWARGLSASMLTLDVKGAFDAVLSGRLIQRLQSQGWPSTVLHWVLSFTQDRTAAIRLDGHQSPTFAVPAGLPQGSPVSPILFMLYVEPIFKIGPTIAHRGRFGYADDICQLVISKSLEENTTRLQSIAMDLIEWGQREGLTFDLAKTELQHFARGWKRNNPTCSIQTPEGTVEIKPPQLNEATRWLGIWFDRKLKFRIHTQTLAAKAKLAANGIQALANTVRGVKAPLLRQATIACVVSVLCYGAEAWWPGRRRLRQDLSGRQKLISNGVGAQLACLDRVLRSALLGTLPVYRTTRTAILHRESAIPPVELLLDQRRRSLAIRIHQLDIQHPLHLRVTHQPNRYISTRLLRAADPKNFHLIEQVDPLLTSPWDSNLEPKERPTTTPKAQAREEFQKWLDFIPPLSMVVYTDGSKGKEGTAAGAGWAGYWGTSKTKIFSGHAKLPNHEVFDAEARAALLGLQAALKDPKTQHSTNIYICLDNLEAVQQLQSQPKGSSQSIFMNFQEAARAWPQRPRAPGIQSGTVQVKWVPGHTGIEGNEEADKEAKMGCYAPLELPPPPASLAAAKRAAQRVHWQCFAQFWAEKASKRYKDLGIGIEKRPPELQLPRAALGRLLAARSGHGDFAEYHERFKHDKALLTCSCGRRKEPSHFYFCREDRKAVAHPWGQQPVADILTKKTGFTAYADWLGKSQFYTAICRRH</sequence>
<gene>
    <name evidence="4" type="ORF">SI65_09475</name>
</gene>
<dbReference type="InterPro" id="IPR036397">
    <property type="entry name" value="RNaseH_sf"/>
</dbReference>
<feature type="compositionally biased region" description="Polar residues" evidence="1">
    <location>
        <begin position="106"/>
        <end position="118"/>
    </location>
</feature>
<dbReference type="InterPro" id="IPR005135">
    <property type="entry name" value="Endo/exonuclease/phosphatase"/>
</dbReference>
<evidence type="ECO:0000256" key="1">
    <source>
        <dbReference type="SAM" id="MobiDB-lite"/>
    </source>
</evidence>
<evidence type="ECO:0000313" key="4">
    <source>
        <dbReference type="EMBL" id="ODM14980.1"/>
    </source>
</evidence>
<dbReference type="InterPro" id="IPR000477">
    <property type="entry name" value="RT_dom"/>
</dbReference>
<comment type="caution">
    <text evidence="4">The sequence shown here is derived from an EMBL/GenBank/DDBJ whole genome shotgun (WGS) entry which is preliminary data.</text>
</comment>
<organism evidence="4 5">
    <name type="scientific">Aspergillus cristatus</name>
    <name type="common">Chinese Fuzhuan brick tea-fermentation fungus</name>
    <name type="synonym">Eurotium cristatum</name>
    <dbReference type="NCBI Taxonomy" id="573508"/>
    <lineage>
        <taxon>Eukaryota</taxon>
        <taxon>Fungi</taxon>
        <taxon>Dikarya</taxon>
        <taxon>Ascomycota</taxon>
        <taxon>Pezizomycotina</taxon>
        <taxon>Eurotiomycetes</taxon>
        <taxon>Eurotiomycetidae</taxon>
        <taxon>Eurotiales</taxon>
        <taxon>Aspergillaceae</taxon>
        <taxon>Aspergillus</taxon>
        <taxon>Aspergillus subgen. Aspergillus</taxon>
    </lineage>
</organism>
<dbReference type="Proteomes" id="UP000094569">
    <property type="component" value="Unassembled WGS sequence"/>
</dbReference>
<dbReference type="VEuPathDB" id="FungiDB:SI65_09475"/>
<dbReference type="CDD" id="cd09276">
    <property type="entry name" value="Rnase_HI_RT_non_LTR"/>
    <property type="match status" value="1"/>
</dbReference>
<dbReference type="OrthoDB" id="4357294at2759"/>
<dbReference type="Pfam" id="PF14529">
    <property type="entry name" value="Exo_endo_phos_2"/>
    <property type="match status" value="1"/>
</dbReference>
<dbReference type="GO" id="GO:0003676">
    <property type="term" value="F:nucleic acid binding"/>
    <property type="evidence" value="ECO:0007669"/>
    <property type="project" value="InterPro"/>
</dbReference>
<feature type="region of interest" description="Disordered" evidence="1">
    <location>
        <begin position="374"/>
        <end position="404"/>
    </location>
</feature>
<dbReference type="PROSITE" id="PS50879">
    <property type="entry name" value="RNASE_H_1"/>
    <property type="match status" value="1"/>
</dbReference>
<evidence type="ECO:0000313" key="5">
    <source>
        <dbReference type="Proteomes" id="UP000094569"/>
    </source>
</evidence>
<dbReference type="Gene3D" id="3.60.10.10">
    <property type="entry name" value="Endonuclease/exonuclease/phosphatase"/>
    <property type="match status" value="1"/>
</dbReference>
<keyword evidence="5" id="KW-1185">Reference proteome</keyword>
<feature type="compositionally biased region" description="Basic and acidic residues" evidence="1">
    <location>
        <begin position="388"/>
        <end position="399"/>
    </location>
</feature>
<name>A0A1E3B1Z7_ASPCR</name>
<reference evidence="4 5" key="1">
    <citation type="journal article" date="2016" name="BMC Genomics">
        <title>Comparative genomic and transcriptomic analyses of the Fuzhuan brick tea-fermentation fungus Aspergillus cristatus.</title>
        <authorList>
            <person name="Ge Y."/>
            <person name="Wang Y."/>
            <person name="Liu Y."/>
            <person name="Tan Y."/>
            <person name="Ren X."/>
            <person name="Zhang X."/>
            <person name="Hyde K.D."/>
            <person name="Liu Y."/>
            <person name="Liu Z."/>
        </authorList>
    </citation>
    <scope>NUCLEOTIDE SEQUENCE [LARGE SCALE GENOMIC DNA]</scope>
    <source>
        <strain evidence="4 5">GZAAS20.1005</strain>
    </source>
</reference>
<dbReference type="GO" id="GO:0004523">
    <property type="term" value="F:RNA-DNA hybrid ribonuclease activity"/>
    <property type="evidence" value="ECO:0007669"/>
    <property type="project" value="InterPro"/>
</dbReference>
<evidence type="ECO:0000259" key="2">
    <source>
        <dbReference type="PROSITE" id="PS50878"/>
    </source>
</evidence>
<dbReference type="PANTHER" id="PTHR33481">
    <property type="entry name" value="REVERSE TRANSCRIPTASE"/>
    <property type="match status" value="1"/>
</dbReference>
<dbReference type="Pfam" id="PF00078">
    <property type="entry name" value="RVT_1"/>
    <property type="match status" value="1"/>
</dbReference>
<dbReference type="EMBL" id="JXNT01000019">
    <property type="protein sequence ID" value="ODM14980.1"/>
    <property type="molecule type" value="Genomic_DNA"/>
</dbReference>
<dbReference type="InterPro" id="IPR036691">
    <property type="entry name" value="Endo/exonu/phosph_ase_sf"/>
</dbReference>
<dbReference type="Pfam" id="PF00075">
    <property type="entry name" value="RNase_H"/>
    <property type="match status" value="1"/>
</dbReference>